<proteinExistence type="predicted"/>
<organism evidence="1 2">
    <name type="scientific">Belliella buryatensis</name>
    <dbReference type="NCBI Taxonomy" id="1500549"/>
    <lineage>
        <taxon>Bacteria</taxon>
        <taxon>Pseudomonadati</taxon>
        <taxon>Bacteroidota</taxon>
        <taxon>Cytophagia</taxon>
        <taxon>Cytophagales</taxon>
        <taxon>Cyclobacteriaceae</taxon>
        <taxon>Belliella</taxon>
    </lineage>
</organism>
<evidence type="ECO:0000313" key="2">
    <source>
        <dbReference type="Proteomes" id="UP000198480"/>
    </source>
</evidence>
<dbReference type="AlphaFoldDB" id="A0A239BSK9"/>
<accession>A0A239BSK9</accession>
<dbReference type="RefSeq" id="WP_089238453.1">
    <property type="nucleotide sequence ID" value="NZ_FZOK01000003.1"/>
</dbReference>
<reference evidence="2" key="1">
    <citation type="submission" date="2017-06" db="EMBL/GenBank/DDBJ databases">
        <authorList>
            <person name="Varghese N."/>
            <person name="Submissions S."/>
        </authorList>
    </citation>
    <scope>NUCLEOTIDE SEQUENCE [LARGE SCALE GENOMIC DNA]</scope>
    <source>
        <strain evidence="2">5C</strain>
    </source>
</reference>
<dbReference type="Proteomes" id="UP000198480">
    <property type="component" value="Unassembled WGS sequence"/>
</dbReference>
<dbReference type="PROSITE" id="PS51257">
    <property type="entry name" value="PROKAR_LIPOPROTEIN"/>
    <property type="match status" value="1"/>
</dbReference>
<keyword evidence="2" id="KW-1185">Reference proteome</keyword>
<evidence type="ECO:0000313" key="1">
    <source>
        <dbReference type="EMBL" id="SNS11007.1"/>
    </source>
</evidence>
<gene>
    <name evidence="1" type="ORF">SAMN06295967_103217</name>
</gene>
<protein>
    <submittedName>
        <fullName evidence="1">Uncharacterized protein</fullName>
    </submittedName>
</protein>
<name>A0A239BSK9_9BACT</name>
<dbReference type="EMBL" id="FZOK01000003">
    <property type="protein sequence ID" value="SNS11007.1"/>
    <property type="molecule type" value="Genomic_DNA"/>
</dbReference>
<sequence>MKKHTHFIFVLGLLFSCSQKATDDFGEVFSYNLDTLVIDSKDRNLDLSRNITNASVNMEKNTIYQFNKFDHSIDEINL</sequence>
<dbReference type="OrthoDB" id="1438005at2"/>